<organism evidence="1 2">
    <name type="scientific">Phytophthora fragariaefolia</name>
    <dbReference type="NCBI Taxonomy" id="1490495"/>
    <lineage>
        <taxon>Eukaryota</taxon>
        <taxon>Sar</taxon>
        <taxon>Stramenopiles</taxon>
        <taxon>Oomycota</taxon>
        <taxon>Peronosporomycetes</taxon>
        <taxon>Peronosporales</taxon>
        <taxon>Peronosporaceae</taxon>
        <taxon>Phytophthora</taxon>
    </lineage>
</organism>
<dbReference type="EMBL" id="BSXT01002247">
    <property type="protein sequence ID" value="GMF47926.1"/>
    <property type="molecule type" value="Genomic_DNA"/>
</dbReference>
<protein>
    <submittedName>
        <fullName evidence="1">Unnamed protein product</fullName>
    </submittedName>
</protein>
<dbReference type="AlphaFoldDB" id="A0A9W6XYE0"/>
<proteinExistence type="predicted"/>
<name>A0A9W6XYE0_9STRA</name>
<comment type="caution">
    <text evidence="1">The sequence shown here is derived from an EMBL/GenBank/DDBJ whole genome shotgun (WGS) entry which is preliminary data.</text>
</comment>
<dbReference type="Proteomes" id="UP001165121">
    <property type="component" value="Unassembled WGS sequence"/>
</dbReference>
<keyword evidence="2" id="KW-1185">Reference proteome</keyword>
<dbReference type="OrthoDB" id="116757at2759"/>
<sequence>MQTNSATLKFSSPLERSNGEKALIIKPSVGFGSGAGSAGPSAYHVMEKDLKPWELYDLSGAEGPENLDAMKEYFTRYRQIRGKRTNNAYTHDAQQRRWNAAGRKGLSFASWLGDREATRSTRAIGDLRVRVCEMA</sequence>
<evidence type="ECO:0000313" key="1">
    <source>
        <dbReference type="EMBL" id="GMF47926.1"/>
    </source>
</evidence>
<reference evidence="1" key="1">
    <citation type="submission" date="2023-04" db="EMBL/GenBank/DDBJ databases">
        <title>Phytophthora fragariaefolia NBRC 109709.</title>
        <authorList>
            <person name="Ichikawa N."/>
            <person name="Sato H."/>
            <person name="Tonouchi N."/>
        </authorList>
    </citation>
    <scope>NUCLEOTIDE SEQUENCE</scope>
    <source>
        <strain evidence="1">NBRC 109709</strain>
    </source>
</reference>
<gene>
    <name evidence="1" type="ORF">Pfra01_001828400</name>
</gene>
<accession>A0A9W6XYE0</accession>
<evidence type="ECO:0000313" key="2">
    <source>
        <dbReference type="Proteomes" id="UP001165121"/>
    </source>
</evidence>